<sequence>MSALSTRRIAAVTMAGLVTGAATLVAALAALAAPAPLPTPVVSDTTLVPGQPFTVTFTGCTPDPVGSTPDADGSTPFIWYEITNVTVQFADVTLPDGSVVFENSLPLGTPPGEYTIEGVCDHLYRVQFYPDVTVTVAETAPTPPAPPTDPEKDDAKAKAKALVLAKAKALVLAKAKAFIKDKDLTKDTAKAKAKVLAKVLAKAKAKAKG</sequence>
<evidence type="ECO:0000313" key="3">
    <source>
        <dbReference type="EMBL" id="NIH69940.1"/>
    </source>
</evidence>
<feature type="signal peptide" evidence="1">
    <location>
        <begin position="1"/>
        <end position="32"/>
    </location>
</feature>
<protein>
    <recommendedName>
        <fullName evidence="6">Ig-like domain-containing protein</fullName>
    </recommendedName>
</protein>
<dbReference type="Proteomes" id="UP000648663">
    <property type="component" value="Unassembled WGS sequence"/>
</dbReference>
<feature type="chain" id="PRO_5032428560" description="Ig-like domain-containing protein" evidence="1">
    <location>
        <begin position="33"/>
        <end position="209"/>
    </location>
</feature>
<reference evidence="2" key="4">
    <citation type="submission" date="2024-05" db="EMBL/GenBank/DDBJ databases">
        <authorList>
            <person name="Sun Q."/>
            <person name="Zhou Y."/>
        </authorList>
    </citation>
    <scope>NUCLEOTIDE SEQUENCE</scope>
    <source>
        <strain evidence="2">CGMCC 4.5581</strain>
    </source>
</reference>
<accession>A0A846M644</accession>
<proteinExistence type="predicted"/>
<evidence type="ECO:0000313" key="5">
    <source>
        <dbReference type="Proteomes" id="UP000648663"/>
    </source>
</evidence>
<evidence type="ECO:0000256" key="1">
    <source>
        <dbReference type="SAM" id="SignalP"/>
    </source>
</evidence>
<evidence type="ECO:0008006" key="6">
    <source>
        <dbReference type="Google" id="ProtNLM"/>
    </source>
</evidence>
<gene>
    <name evidence="3" type="ORF">FB380_004438</name>
    <name evidence="2" type="ORF">GCM10011589_43730</name>
</gene>
<dbReference type="EMBL" id="JAAMPA010000003">
    <property type="protein sequence ID" value="NIH69940.1"/>
    <property type="molecule type" value="Genomic_DNA"/>
</dbReference>
<organism evidence="3 4">
    <name type="scientific">Modestobacter marinus</name>
    <dbReference type="NCBI Taxonomy" id="477641"/>
    <lineage>
        <taxon>Bacteria</taxon>
        <taxon>Bacillati</taxon>
        <taxon>Actinomycetota</taxon>
        <taxon>Actinomycetes</taxon>
        <taxon>Geodermatophilales</taxon>
        <taxon>Geodermatophilaceae</taxon>
        <taxon>Modestobacter</taxon>
    </lineage>
</organism>
<comment type="caution">
    <text evidence="3">The sequence shown here is derived from an EMBL/GenBank/DDBJ whole genome shotgun (WGS) entry which is preliminary data.</text>
</comment>
<name>A0A846M644_9ACTN</name>
<reference evidence="3 4" key="3">
    <citation type="submission" date="2020-02" db="EMBL/GenBank/DDBJ databases">
        <title>Sequencing the genomes of 1000 actinobacteria strains.</title>
        <authorList>
            <person name="Klenk H.-P."/>
        </authorList>
    </citation>
    <scope>NUCLEOTIDE SEQUENCE [LARGE SCALE GENOMIC DNA]</scope>
    <source>
        <strain evidence="3 4">DSM 45201</strain>
    </source>
</reference>
<dbReference type="RefSeq" id="WP_166757485.1">
    <property type="nucleotide sequence ID" value="NZ_BAABJU010000002.1"/>
</dbReference>
<dbReference type="Proteomes" id="UP000552836">
    <property type="component" value="Unassembled WGS sequence"/>
</dbReference>
<reference evidence="5" key="2">
    <citation type="journal article" date="2019" name="Int. J. Syst. Evol. Microbiol.">
        <title>The Global Catalogue of Microorganisms (GCM) 10K type strain sequencing project: providing services to taxonomists for standard genome sequencing and annotation.</title>
        <authorList>
            <consortium name="The Broad Institute Genomics Platform"/>
            <consortium name="The Broad Institute Genome Sequencing Center for Infectious Disease"/>
            <person name="Wu L."/>
            <person name="Ma J."/>
        </authorList>
    </citation>
    <scope>NUCLEOTIDE SEQUENCE [LARGE SCALE GENOMIC DNA]</scope>
    <source>
        <strain evidence="5">CGMCC 4.5581</strain>
    </source>
</reference>
<reference evidence="2" key="1">
    <citation type="journal article" date="2014" name="Int. J. Syst. Evol. Microbiol.">
        <title>Complete genome of a new Firmicutes species belonging to the dominant human colonic microbiota ('Ruminococcus bicirculans') reveals two chromosomes and a selective capacity to utilize plant glucans.</title>
        <authorList>
            <consortium name="NISC Comparative Sequencing Program"/>
            <person name="Wegmann U."/>
            <person name="Louis P."/>
            <person name="Goesmann A."/>
            <person name="Henrissat B."/>
            <person name="Duncan S.H."/>
            <person name="Flint H.J."/>
        </authorList>
    </citation>
    <scope>NUCLEOTIDE SEQUENCE</scope>
    <source>
        <strain evidence="2">CGMCC 4.5581</strain>
    </source>
</reference>
<keyword evidence="1" id="KW-0732">Signal</keyword>
<evidence type="ECO:0000313" key="2">
    <source>
        <dbReference type="EMBL" id="GGL82541.1"/>
    </source>
</evidence>
<dbReference type="EMBL" id="BMMI01000010">
    <property type="protein sequence ID" value="GGL82541.1"/>
    <property type="molecule type" value="Genomic_DNA"/>
</dbReference>
<dbReference type="AlphaFoldDB" id="A0A846M644"/>
<keyword evidence="5" id="KW-1185">Reference proteome</keyword>
<evidence type="ECO:0000313" key="4">
    <source>
        <dbReference type="Proteomes" id="UP000552836"/>
    </source>
</evidence>